<evidence type="ECO:0000256" key="8">
    <source>
        <dbReference type="ARBA" id="ARBA00023136"/>
    </source>
</evidence>
<dbReference type="PROSITE" id="PS50929">
    <property type="entry name" value="ABC_TM1F"/>
    <property type="match status" value="1"/>
</dbReference>
<evidence type="ECO:0000256" key="3">
    <source>
        <dbReference type="ARBA" id="ARBA00022475"/>
    </source>
</evidence>
<dbReference type="SMART" id="SM00382">
    <property type="entry name" value="AAA"/>
    <property type="match status" value="1"/>
</dbReference>
<dbReference type="EMBL" id="MLQQ01000054">
    <property type="protein sequence ID" value="OIJ08322.1"/>
    <property type="molecule type" value="Genomic_DNA"/>
</dbReference>
<keyword evidence="13" id="KW-1185">Reference proteome</keyword>
<dbReference type="GO" id="GO:0140359">
    <property type="term" value="F:ABC-type transporter activity"/>
    <property type="evidence" value="ECO:0007669"/>
    <property type="project" value="InterPro"/>
</dbReference>
<keyword evidence="7 9" id="KW-1133">Transmembrane helix</keyword>
<dbReference type="InterPro" id="IPR003593">
    <property type="entry name" value="AAA+_ATPase"/>
</dbReference>
<dbReference type="GO" id="GO:0005524">
    <property type="term" value="F:ATP binding"/>
    <property type="evidence" value="ECO:0007669"/>
    <property type="project" value="UniProtKB-KW"/>
</dbReference>
<proteinExistence type="predicted"/>
<comment type="subcellular location">
    <subcellularLocation>
        <location evidence="1">Cell membrane</location>
        <topology evidence="1">Multi-pass membrane protein</topology>
    </subcellularLocation>
</comment>
<dbReference type="AlphaFoldDB" id="A0A1S2L772"/>
<reference evidence="12 13" key="1">
    <citation type="submission" date="2016-10" db="EMBL/GenBank/DDBJ databases">
        <title>Draft genome sequences of four alkaliphilic bacteria belonging to the Anaerobacillus genus.</title>
        <authorList>
            <person name="Bassil N.M."/>
            <person name="Lloyd J.R."/>
        </authorList>
    </citation>
    <scope>NUCLEOTIDE SEQUENCE [LARGE SCALE GENOMIC DNA]</scope>
    <source>
        <strain evidence="12 13">DSM 15340</strain>
    </source>
</reference>
<dbReference type="PANTHER" id="PTHR24221">
    <property type="entry name" value="ATP-BINDING CASSETTE SUB-FAMILY B"/>
    <property type="match status" value="1"/>
</dbReference>
<dbReference type="GO" id="GO:0005886">
    <property type="term" value="C:plasma membrane"/>
    <property type="evidence" value="ECO:0007669"/>
    <property type="project" value="UniProtKB-SubCell"/>
</dbReference>
<evidence type="ECO:0000256" key="9">
    <source>
        <dbReference type="SAM" id="Phobius"/>
    </source>
</evidence>
<dbReference type="InterPro" id="IPR011527">
    <property type="entry name" value="ABC1_TM_dom"/>
</dbReference>
<dbReference type="SUPFAM" id="SSF90123">
    <property type="entry name" value="ABC transporter transmembrane region"/>
    <property type="match status" value="1"/>
</dbReference>
<dbReference type="InterPro" id="IPR017871">
    <property type="entry name" value="ABC_transporter-like_CS"/>
</dbReference>
<dbReference type="Proteomes" id="UP000180098">
    <property type="component" value="Unassembled WGS sequence"/>
</dbReference>
<evidence type="ECO:0000259" key="10">
    <source>
        <dbReference type="PROSITE" id="PS50893"/>
    </source>
</evidence>
<keyword evidence="6" id="KW-0067">ATP-binding</keyword>
<feature type="transmembrane region" description="Helical" evidence="9">
    <location>
        <begin position="14"/>
        <end position="37"/>
    </location>
</feature>
<feature type="transmembrane region" description="Helical" evidence="9">
    <location>
        <begin position="236"/>
        <end position="257"/>
    </location>
</feature>
<dbReference type="GO" id="GO:0042883">
    <property type="term" value="P:cysteine transport"/>
    <property type="evidence" value="ECO:0007669"/>
    <property type="project" value="InterPro"/>
</dbReference>
<sequence length="572" mass="63325">MNKRLNEEAKVKKVFAFLASFSTIGAVLAILQAYVIATIVDGVFLKDRGLSDVSILLGVLLFIFIGRGLLNYFTTKYGVKLASVVKMKLRNKLVEKLSSLQANQLYEEKTGKRVSVLTDAVDQLDAYYSSFLPQVFNAAVIPVMIVVVVFTQNIYSGLIMLITAPLIPVFMIIIGSMAEKKSKEQLNSMLRFSGHFLDVLQGIPMLKVFGQSKRQREKIIEMSNHFRDSTMDVLKIAFLSALMLEILATIATAMIAVEVGLRLVYGHLTFHTAFFVLLLAPELYMPLKNLGSSFHSGKNSISAAETIWEVLDKKETIPVWGSKKLNDVTKQTIKFENVSFQYNEKQQVLKNINVTINGRQRVAFVGKSGSGKTTLLKLLLGMLPPSEGQILINGVPLSELQEEQWLQSTAYVSQEPYIFSGTIKENIKVSNVNATDEEVYEAAKLAGVDRFVDDLPKRYDTSVGEAGIGLSGGEKQRIAVARAFLKKAAVVILDEPTAGLDLETESFLKEAIEKLCENATVLTVAHRLQTIVHSDQIVLLSEGEIVARGTHEQLLETSPLYQTIVSVYRGES</sequence>
<name>A0A1S2L772_9BACI</name>
<comment type="caution">
    <text evidence="12">The sequence shown here is derived from an EMBL/GenBank/DDBJ whole genome shotgun (WGS) entry which is preliminary data.</text>
</comment>
<dbReference type="InterPro" id="IPR014216">
    <property type="entry name" value="ABC_transptr_CydD"/>
</dbReference>
<dbReference type="SUPFAM" id="SSF52540">
    <property type="entry name" value="P-loop containing nucleoside triphosphate hydrolases"/>
    <property type="match status" value="1"/>
</dbReference>
<evidence type="ECO:0000256" key="6">
    <source>
        <dbReference type="ARBA" id="ARBA00022840"/>
    </source>
</evidence>
<dbReference type="GO" id="GO:0016887">
    <property type="term" value="F:ATP hydrolysis activity"/>
    <property type="evidence" value="ECO:0007669"/>
    <property type="project" value="InterPro"/>
</dbReference>
<accession>A0A1S2L772</accession>
<evidence type="ECO:0000256" key="2">
    <source>
        <dbReference type="ARBA" id="ARBA00022448"/>
    </source>
</evidence>
<feature type="transmembrane region" description="Helical" evidence="9">
    <location>
        <begin position="158"/>
        <end position="178"/>
    </location>
</feature>
<evidence type="ECO:0000256" key="5">
    <source>
        <dbReference type="ARBA" id="ARBA00022741"/>
    </source>
</evidence>
<evidence type="ECO:0000259" key="11">
    <source>
        <dbReference type="PROSITE" id="PS50929"/>
    </source>
</evidence>
<dbReference type="Pfam" id="PF00005">
    <property type="entry name" value="ABC_tran"/>
    <property type="match status" value="1"/>
</dbReference>
<protein>
    <submittedName>
        <fullName evidence="12">Thiol reductant ABC exporter subunit CydD</fullName>
    </submittedName>
</protein>
<gene>
    <name evidence="12" type="ORF">BKP35_17795</name>
</gene>
<dbReference type="Gene3D" id="3.40.50.300">
    <property type="entry name" value="P-loop containing nucleotide triphosphate hydrolases"/>
    <property type="match status" value="1"/>
</dbReference>
<dbReference type="InterPro" id="IPR039421">
    <property type="entry name" value="Type_1_exporter"/>
</dbReference>
<evidence type="ECO:0000313" key="12">
    <source>
        <dbReference type="EMBL" id="OIJ08322.1"/>
    </source>
</evidence>
<dbReference type="PROSITE" id="PS00211">
    <property type="entry name" value="ABC_TRANSPORTER_1"/>
    <property type="match status" value="1"/>
</dbReference>
<evidence type="ECO:0000256" key="4">
    <source>
        <dbReference type="ARBA" id="ARBA00022692"/>
    </source>
</evidence>
<dbReference type="Pfam" id="PF00664">
    <property type="entry name" value="ABC_membrane"/>
    <property type="match status" value="1"/>
</dbReference>
<feature type="transmembrane region" description="Helical" evidence="9">
    <location>
        <begin position="49"/>
        <end position="70"/>
    </location>
</feature>
<dbReference type="PANTHER" id="PTHR24221:SF590">
    <property type="entry name" value="COMPONENT LINKED WITH THE ASSEMBLY OF CYTOCHROME' TRANSPORT TRANSMEMBRANE ATP-BINDING PROTEIN ABC TRANSPORTER CYDD-RELATED"/>
    <property type="match status" value="1"/>
</dbReference>
<feature type="domain" description="ABC transmembrane type-1" evidence="11">
    <location>
        <begin position="16"/>
        <end position="299"/>
    </location>
</feature>
<dbReference type="Gene3D" id="1.20.1560.10">
    <property type="entry name" value="ABC transporter type 1, transmembrane domain"/>
    <property type="match status" value="1"/>
</dbReference>
<evidence type="ECO:0000256" key="7">
    <source>
        <dbReference type="ARBA" id="ARBA00022989"/>
    </source>
</evidence>
<dbReference type="FunFam" id="3.40.50.300:FF:000221">
    <property type="entry name" value="Multidrug ABC transporter ATP-binding protein"/>
    <property type="match status" value="1"/>
</dbReference>
<dbReference type="PROSITE" id="PS50893">
    <property type="entry name" value="ABC_TRANSPORTER_2"/>
    <property type="match status" value="1"/>
</dbReference>
<organism evidence="12 13">
    <name type="scientific">Anaerobacillus arseniciselenatis</name>
    <dbReference type="NCBI Taxonomy" id="85682"/>
    <lineage>
        <taxon>Bacteria</taxon>
        <taxon>Bacillati</taxon>
        <taxon>Bacillota</taxon>
        <taxon>Bacilli</taxon>
        <taxon>Bacillales</taxon>
        <taxon>Bacillaceae</taxon>
        <taxon>Anaerobacillus</taxon>
    </lineage>
</organism>
<keyword evidence="5" id="KW-0547">Nucleotide-binding</keyword>
<dbReference type="InterPro" id="IPR027417">
    <property type="entry name" value="P-loop_NTPase"/>
</dbReference>
<dbReference type="NCBIfam" id="TIGR02857">
    <property type="entry name" value="CydD"/>
    <property type="match status" value="1"/>
</dbReference>
<feature type="domain" description="ABC transporter" evidence="10">
    <location>
        <begin position="333"/>
        <end position="567"/>
    </location>
</feature>
<evidence type="ECO:0000256" key="1">
    <source>
        <dbReference type="ARBA" id="ARBA00004651"/>
    </source>
</evidence>
<keyword evidence="2" id="KW-0813">Transport</keyword>
<dbReference type="InterPro" id="IPR003439">
    <property type="entry name" value="ABC_transporter-like_ATP-bd"/>
</dbReference>
<keyword evidence="8 9" id="KW-0472">Membrane</keyword>
<dbReference type="CDD" id="cd18584">
    <property type="entry name" value="ABC_6TM_AarD_CydD"/>
    <property type="match status" value="1"/>
</dbReference>
<evidence type="ECO:0000313" key="13">
    <source>
        <dbReference type="Proteomes" id="UP000180098"/>
    </source>
</evidence>
<keyword evidence="3" id="KW-1003">Cell membrane</keyword>
<dbReference type="InterPro" id="IPR036640">
    <property type="entry name" value="ABC1_TM_sf"/>
</dbReference>
<keyword evidence="4 9" id="KW-0812">Transmembrane</keyword>
<feature type="transmembrane region" description="Helical" evidence="9">
    <location>
        <begin position="131"/>
        <end position="151"/>
    </location>
</feature>